<keyword evidence="2" id="KW-1185">Reference proteome</keyword>
<proteinExistence type="predicted"/>
<gene>
    <name evidence="1" type="ORF">NPIL_582661</name>
</gene>
<name>A0A8X6MVD9_NEPPI</name>
<sequence length="66" mass="7505">SRLTVRKIAEEVGMSQDSAHAILREDLNMNRLAEKFLPQLLSPEQKDFHFDVAPELHDSANTIPSF</sequence>
<evidence type="ECO:0000313" key="2">
    <source>
        <dbReference type="Proteomes" id="UP000887013"/>
    </source>
</evidence>
<dbReference type="Proteomes" id="UP000887013">
    <property type="component" value="Unassembled WGS sequence"/>
</dbReference>
<protein>
    <submittedName>
        <fullName evidence="1">Uncharacterized protein</fullName>
    </submittedName>
</protein>
<organism evidence="1 2">
    <name type="scientific">Nephila pilipes</name>
    <name type="common">Giant wood spider</name>
    <name type="synonym">Nephila maculata</name>
    <dbReference type="NCBI Taxonomy" id="299642"/>
    <lineage>
        <taxon>Eukaryota</taxon>
        <taxon>Metazoa</taxon>
        <taxon>Ecdysozoa</taxon>
        <taxon>Arthropoda</taxon>
        <taxon>Chelicerata</taxon>
        <taxon>Arachnida</taxon>
        <taxon>Araneae</taxon>
        <taxon>Araneomorphae</taxon>
        <taxon>Entelegynae</taxon>
        <taxon>Araneoidea</taxon>
        <taxon>Nephilidae</taxon>
        <taxon>Nephila</taxon>
    </lineage>
</organism>
<accession>A0A8X6MVD9</accession>
<comment type="caution">
    <text evidence="1">The sequence shown here is derived from an EMBL/GenBank/DDBJ whole genome shotgun (WGS) entry which is preliminary data.</text>
</comment>
<dbReference type="EMBL" id="BMAW01051336">
    <property type="protein sequence ID" value="GFS79826.1"/>
    <property type="molecule type" value="Genomic_DNA"/>
</dbReference>
<evidence type="ECO:0000313" key="1">
    <source>
        <dbReference type="EMBL" id="GFS79826.1"/>
    </source>
</evidence>
<dbReference type="AlphaFoldDB" id="A0A8X6MVD9"/>
<feature type="non-terminal residue" evidence="1">
    <location>
        <position position="1"/>
    </location>
</feature>
<dbReference type="OrthoDB" id="6737600at2759"/>
<reference evidence="1" key="1">
    <citation type="submission" date="2020-08" db="EMBL/GenBank/DDBJ databases">
        <title>Multicomponent nature underlies the extraordinary mechanical properties of spider dragline silk.</title>
        <authorList>
            <person name="Kono N."/>
            <person name="Nakamura H."/>
            <person name="Mori M."/>
            <person name="Yoshida Y."/>
            <person name="Ohtoshi R."/>
            <person name="Malay A.D."/>
            <person name="Moran D.A.P."/>
            <person name="Tomita M."/>
            <person name="Numata K."/>
            <person name="Arakawa K."/>
        </authorList>
    </citation>
    <scope>NUCLEOTIDE SEQUENCE</scope>
</reference>